<evidence type="ECO:0000313" key="2">
    <source>
        <dbReference type="Proteomes" id="UP000018004"/>
    </source>
</evidence>
<gene>
    <name evidence="1" type="ORF">FLJC2902T_15530</name>
</gene>
<proteinExistence type="predicted"/>
<evidence type="ECO:0000313" key="1">
    <source>
        <dbReference type="EMBL" id="ESU28208.1"/>
    </source>
</evidence>
<dbReference type="AlphaFoldDB" id="V6SNE6"/>
<keyword evidence="2" id="KW-1185">Reference proteome</keyword>
<protein>
    <submittedName>
        <fullName evidence="1">Uncharacterized protein</fullName>
    </submittedName>
</protein>
<dbReference type="PATRIC" id="fig|1341181.4.peg.1529"/>
<organism evidence="1 2">
    <name type="scientific">Flavobacterium limnosediminis JC2902</name>
    <dbReference type="NCBI Taxonomy" id="1341181"/>
    <lineage>
        <taxon>Bacteria</taxon>
        <taxon>Pseudomonadati</taxon>
        <taxon>Bacteroidota</taxon>
        <taxon>Flavobacteriia</taxon>
        <taxon>Flavobacteriales</taxon>
        <taxon>Flavobacteriaceae</taxon>
        <taxon>Flavobacterium</taxon>
    </lineage>
</organism>
<sequence>MDCVYRIACLKNPHGFKLENVSVVIKWHKKTRLNGEFFYFFMNFYG</sequence>
<dbReference type="Proteomes" id="UP000018004">
    <property type="component" value="Unassembled WGS sequence"/>
</dbReference>
<name>V6SNE6_9FLAO</name>
<accession>V6SNE6</accession>
<reference evidence="1 2" key="1">
    <citation type="submission" date="2013-08" db="EMBL/GenBank/DDBJ databases">
        <title>Flavobacterium limnosediminis JC2902 genome sequencing.</title>
        <authorList>
            <person name="Lee K."/>
            <person name="Yi H."/>
            <person name="Park S."/>
            <person name="Chun J."/>
        </authorList>
    </citation>
    <scope>NUCLEOTIDE SEQUENCE [LARGE SCALE GENOMIC DNA]</scope>
    <source>
        <strain evidence="1 2">JC2902</strain>
    </source>
</reference>
<dbReference type="EMBL" id="AVGG01000007">
    <property type="protein sequence ID" value="ESU28208.1"/>
    <property type="molecule type" value="Genomic_DNA"/>
</dbReference>
<comment type="caution">
    <text evidence="1">The sequence shown here is derived from an EMBL/GenBank/DDBJ whole genome shotgun (WGS) entry which is preliminary data.</text>
</comment>